<dbReference type="Gene3D" id="1.20.1250.20">
    <property type="entry name" value="MFS general substrate transporter like domains"/>
    <property type="match status" value="1"/>
</dbReference>
<organism evidence="9 10">
    <name type="scientific">Fragilariopsis cylindrus CCMP1102</name>
    <dbReference type="NCBI Taxonomy" id="635003"/>
    <lineage>
        <taxon>Eukaryota</taxon>
        <taxon>Sar</taxon>
        <taxon>Stramenopiles</taxon>
        <taxon>Ochrophyta</taxon>
        <taxon>Bacillariophyta</taxon>
        <taxon>Bacillariophyceae</taxon>
        <taxon>Bacillariophycidae</taxon>
        <taxon>Bacillariales</taxon>
        <taxon>Bacillariaceae</taxon>
        <taxon>Fragilariopsis</taxon>
    </lineage>
</organism>
<feature type="domain" description="Major facilitator superfamily associated" evidence="8">
    <location>
        <begin position="2"/>
        <end position="319"/>
    </location>
</feature>
<feature type="transmembrane region" description="Helical" evidence="7">
    <location>
        <begin position="81"/>
        <end position="103"/>
    </location>
</feature>
<dbReference type="SUPFAM" id="SSF103473">
    <property type="entry name" value="MFS general substrate transporter"/>
    <property type="match status" value="1"/>
</dbReference>
<feature type="transmembrane region" description="Helical" evidence="7">
    <location>
        <begin position="163"/>
        <end position="185"/>
    </location>
</feature>
<dbReference type="PANTHER" id="PTHR16172:SF41">
    <property type="entry name" value="MAJOR FACILITATOR SUPERFAMILY DOMAIN-CONTAINING PROTEIN 6-LIKE"/>
    <property type="match status" value="1"/>
</dbReference>
<evidence type="ECO:0000256" key="1">
    <source>
        <dbReference type="ARBA" id="ARBA00004141"/>
    </source>
</evidence>
<feature type="transmembrane region" description="Helical" evidence="7">
    <location>
        <begin position="249"/>
        <end position="273"/>
    </location>
</feature>
<evidence type="ECO:0000313" key="10">
    <source>
        <dbReference type="Proteomes" id="UP000095751"/>
    </source>
</evidence>
<dbReference type="AlphaFoldDB" id="A0A1E7F2F0"/>
<evidence type="ECO:0000256" key="4">
    <source>
        <dbReference type="ARBA" id="ARBA00022989"/>
    </source>
</evidence>
<feature type="transmembrane region" description="Helical" evidence="7">
    <location>
        <begin position="206"/>
        <end position="229"/>
    </location>
</feature>
<comment type="similarity">
    <text evidence="2">Belongs to the major facilitator superfamily. MFSD6 family.</text>
</comment>
<protein>
    <submittedName>
        <fullName evidence="9">MFS general substrate transporter</fullName>
    </submittedName>
</protein>
<feature type="region of interest" description="Disordered" evidence="6">
    <location>
        <begin position="356"/>
        <end position="376"/>
    </location>
</feature>
<keyword evidence="3 7" id="KW-0812">Transmembrane</keyword>
<dbReference type="InParanoid" id="A0A1E7F2F0"/>
<dbReference type="EMBL" id="KV784365">
    <property type="protein sequence ID" value="OEU12307.1"/>
    <property type="molecule type" value="Genomic_DNA"/>
</dbReference>
<reference evidence="9 10" key="1">
    <citation type="submission" date="2016-09" db="EMBL/GenBank/DDBJ databases">
        <title>Extensive genetic diversity and differential bi-allelic expression allows diatom success in the polar Southern Ocean.</title>
        <authorList>
            <consortium name="DOE Joint Genome Institute"/>
            <person name="Mock T."/>
            <person name="Otillar R.P."/>
            <person name="Strauss J."/>
            <person name="Dupont C."/>
            <person name="Frickenhaus S."/>
            <person name="Maumus F."/>
            <person name="Mcmullan M."/>
            <person name="Sanges R."/>
            <person name="Schmutz J."/>
            <person name="Toseland A."/>
            <person name="Valas R."/>
            <person name="Veluchamy A."/>
            <person name="Ward B.J."/>
            <person name="Allen A."/>
            <person name="Barry K."/>
            <person name="Falciatore A."/>
            <person name="Ferrante M."/>
            <person name="Fortunato A.E."/>
            <person name="Gloeckner G."/>
            <person name="Gruber A."/>
            <person name="Hipkin R."/>
            <person name="Janech M."/>
            <person name="Kroth P."/>
            <person name="Leese F."/>
            <person name="Lindquist E."/>
            <person name="Lyon B.R."/>
            <person name="Martin J."/>
            <person name="Mayer C."/>
            <person name="Parker M."/>
            <person name="Quesneville H."/>
            <person name="Raymond J."/>
            <person name="Uhlig C."/>
            <person name="Valentin K.U."/>
            <person name="Worden A.Z."/>
            <person name="Armbrust E.V."/>
            <person name="Bowler C."/>
            <person name="Green B."/>
            <person name="Moulton V."/>
            <person name="Van Oosterhout C."/>
            <person name="Grigoriev I."/>
        </authorList>
    </citation>
    <scope>NUCLEOTIDE SEQUENCE [LARGE SCALE GENOMIC DNA]</scope>
    <source>
        <strain evidence="9 10">CCMP1102</strain>
    </source>
</reference>
<dbReference type="Proteomes" id="UP000095751">
    <property type="component" value="Unassembled WGS sequence"/>
</dbReference>
<dbReference type="Pfam" id="PF12832">
    <property type="entry name" value="MFS_1_like"/>
    <property type="match status" value="1"/>
</dbReference>
<evidence type="ECO:0000313" key="9">
    <source>
        <dbReference type="EMBL" id="OEU12307.1"/>
    </source>
</evidence>
<dbReference type="OrthoDB" id="515887at2759"/>
<dbReference type="InterPro" id="IPR024989">
    <property type="entry name" value="MFS_assoc_dom"/>
</dbReference>
<keyword evidence="5 7" id="KW-0472">Membrane</keyword>
<name>A0A1E7F2F0_9STRA</name>
<sequence length="376" mass="42032">MMIAIIISGIFQSPIKPMLDAMIMDNLNDRSNFGKVRLFGIMGSGSGTNLGGFILNNMQSIVDYDNRDNNRYWNYIKKMSGFDVLFIARVVLTILPLICIRQFQSGTTCSMTNTDNKLSRRESENRKASQIGMNTSSTKYKEGSIRWMAEGVVNNCFKNKAHLLFFIFVFIAGASGGVSDAFSYLRFQEAGCSTTQMGTSRLLSSTAGAIMFWYSGIISGFLGIENVLILSLFTTGARFSLLKKMDHPYYMYLVDLIRGTTFGSFWSSSTLYASQIGPPSLRATMLLLLNGIYNGIGRSVGSIVGGRFQALFGADHLFLYCSLINYSLALVMGFVFYRMSSNNSERIRHSNKEIGKLKTNMTDDNSDHIRKLKKER</sequence>
<dbReference type="KEGG" id="fcy:FRACYDRAFT_270585"/>
<accession>A0A1E7F2F0</accession>
<evidence type="ECO:0000259" key="8">
    <source>
        <dbReference type="Pfam" id="PF12832"/>
    </source>
</evidence>
<dbReference type="InterPro" id="IPR036259">
    <property type="entry name" value="MFS_trans_sf"/>
</dbReference>
<evidence type="ECO:0000256" key="5">
    <source>
        <dbReference type="ARBA" id="ARBA00023136"/>
    </source>
</evidence>
<evidence type="ECO:0000256" key="7">
    <source>
        <dbReference type="SAM" id="Phobius"/>
    </source>
</evidence>
<dbReference type="PANTHER" id="PTHR16172">
    <property type="entry name" value="MAJOR FACILITATOR SUPERFAMILY DOMAIN-CONTAINING PROTEIN 6-LIKE"/>
    <property type="match status" value="1"/>
</dbReference>
<feature type="transmembrane region" description="Helical" evidence="7">
    <location>
        <begin position="317"/>
        <end position="337"/>
    </location>
</feature>
<dbReference type="InterPro" id="IPR051717">
    <property type="entry name" value="MFS_MFSD6"/>
</dbReference>
<dbReference type="GO" id="GO:0016020">
    <property type="term" value="C:membrane"/>
    <property type="evidence" value="ECO:0007669"/>
    <property type="project" value="UniProtKB-SubCell"/>
</dbReference>
<comment type="subcellular location">
    <subcellularLocation>
        <location evidence="1">Membrane</location>
        <topology evidence="1">Multi-pass membrane protein</topology>
    </subcellularLocation>
</comment>
<keyword evidence="10" id="KW-1185">Reference proteome</keyword>
<proteinExistence type="inferred from homology"/>
<gene>
    <name evidence="9" type="primary">MFS_1</name>
    <name evidence="9" type="ORF">FRACYDRAFT_270585</name>
</gene>
<keyword evidence="4 7" id="KW-1133">Transmembrane helix</keyword>
<evidence type="ECO:0000256" key="2">
    <source>
        <dbReference type="ARBA" id="ARBA00005241"/>
    </source>
</evidence>
<evidence type="ECO:0000256" key="6">
    <source>
        <dbReference type="SAM" id="MobiDB-lite"/>
    </source>
</evidence>
<evidence type="ECO:0000256" key="3">
    <source>
        <dbReference type="ARBA" id="ARBA00022692"/>
    </source>
</evidence>